<name>A0A8B6M5D6_METTU</name>
<evidence type="ECO:0000313" key="2">
    <source>
        <dbReference type="Proteomes" id="UP000485880"/>
    </source>
</evidence>
<keyword evidence="2" id="KW-1185">Reference proteome</keyword>
<dbReference type="AlphaFoldDB" id="A0A8B6M5D6"/>
<comment type="caution">
    <text evidence="1">The sequence shown here is derived from an EMBL/GenBank/DDBJ whole genome shotgun (WGS) entry which is preliminary data.</text>
</comment>
<dbReference type="RefSeq" id="WP_174511862.1">
    <property type="nucleotide sequence ID" value="NZ_CABFMQ020000073.1"/>
</dbReference>
<reference evidence="1 2" key="1">
    <citation type="submission" date="2019-05" db="EMBL/GenBank/DDBJ databases">
        <authorList>
            <person name="Farhan Ul Haque M."/>
        </authorList>
    </citation>
    <scope>NUCLEOTIDE SEQUENCE [LARGE SCALE GENOMIC DNA]</scope>
    <source>
        <strain evidence="1">2</strain>
    </source>
</reference>
<evidence type="ECO:0000313" key="1">
    <source>
        <dbReference type="EMBL" id="VTZ49573.1"/>
    </source>
</evidence>
<organism evidence="1 2">
    <name type="scientific">Methylocella tundrae</name>
    <dbReference type="NCBI Taxonomy" id="227605"/>
    <lineage>
        <taxon>Bacteria</taxon>
        <taxon>Pseudomonadati</taxon>
        <taxon>Pseudomonadota</taxon>
        <taxon>Alphaproteobacteria</taxon>
        <taxon>Hyphomicrobiales</taxon>
        <taxon>Beijerinckiaceae</taxon>
        <taxon>Methylocella</taxon>
    </lineage>
</organism>
<gene>
    <name evidence="1" type="ORF">MPC4_170104</name>
</gene>
<protein>
    <submittedName>
        <fullName evidence="1">Uncharacterized protein</fullName>
    </submittedName>
</protein>
<dbReference type="EMBL" id="CABFMQ020000073">
    <property type="protein sequence ID" value="VTZ49573.1"/>
    <property type="molecule type" value="Genomic_DNA"/>
</dbReference>
<accession>A0A8B6M5D6</accession>
<dbReference type="Proteomes" id="UP000485880">
    <property type="component" value="Unassembled WGS sequence"/>
</dbReference>
<sequence>MTENLGKLLTALIDAGAELIPVIESDDQEKLGALEEKKPKLGKEAVETFSQSRSVHTLVHGYATPSFRAALQDLLKEGVHIIEAADEDHEHPLAELKAKSPIAAKAIDAAQPGRQLCGWERWDRQK</sequence>
<proteinExistence type="predicted"/>